<accession>A0A8J8NTU4</accession>
<gene>
    <name evidence="2" type="ORF">FGO68_gene3701</name>
</gene>
<evidence type="ECO:0000256" key="1">
    <source>
        <dbReference type="SAM" id="MobiDB-lite"/>
    </source>
</evidence>
<keyword evidence="3" id="KW-1185">Reference proteome</keyword>
<evidence type="ECO:0000313" key="2">
    <source>
        <dbReference type="EMBL" id="TNV80006.1"/>
    </source>
</evidence>
<name>A0A8J8NTU4_HALGN</name>
<sequence length="491" mass="57186">MSSNMQREELKVHHPLPKDNRATLLKSTLSTFRKQQISSTRTNFSPDKLRNANLLDASSSDTSDDFASKFIAHAQKRDIVRAEYRGKKEKEEENAELKSIKLEHQHRPYDYEKYNALQVNQRLIHKAKLRSLSVKREHKQQFKALNLDVPALQEIGQLEFTPFLSHDSSSSSLFTDEDMYLEKLKSQVQIGLQKRKQVTEAVKRYQESIQNQCGPRNETLQNKTKVAADQLLHNVTLIPSNFLKKSFRKLGINKTLHLAFINQEETPYSKLMKQHQVSKTQFEKQCSLKRSKSIRETIRHHKLTINGVKAEIKEIIDGYHTLESGQKLKFFSQNQSPIQQSRLRINTLMYQNTQRKLSPEKFPGGTRNNFFDSSDPYQSSATMLHSRVLGTNTDSSFNTIMANYQNLMSKIKVEQSQFIASRNRNKKHRIDEKVSEHFENIDLESGQSSYLSRYTPKMDQLSRMWTINHITKSGDNYEKQDHLIEEFQAMK</sequence>
<dbReference type="AlphaFoldDB" id="A0A8J8NTU4"/>
<proteinExistence type="predicted"/>
<protein>
    <submittedName>
        <fullName evidence="2">Uncharacterized protein</fullName>
    </submittedName>
</protein>
<dbReference type="EMBL" id="RRYP01008110">
    <property type="protein sequence ID" value="TNV80006.1"/>
    <property type="molecule type" value="Genomic_DNA"/>
</dbReference>
<organism evidence="2 3">
    <name type="scientific">Halteria grandinella</name>
    <dbReference type="NCBI Taxonomy" id="5974"/>
    <lineage>
        <taxon>Eukaryota</taxon>
        <taxon>Sar</taxon>
        <taxon>Alveolata</taxon>
        <taxon>Ciliophora</taxon>
        <taxon>Intramacronucleata</taxon>
        <taxon>Spirotrichea</taxon>
        <taxon>Stichotrichia</taxon>
        <taxon>Sporadotrichida</taxon>
        <taxon>Halteriidae</taxon>
        <taxon>Halteria</taxon>
    </lineage>
</organism>
<evidence type="ECO:0000313" key="3">
    <source>
        <dbReference type="Proteomes" id="UP000785679"/>
    </source>
</evidence>
<reference evidence="2" key="1">
    <citation type="submission" date="2019-06" db="EMBL/GenBank/DDBJ databases">
        <authorList>
            <person name="Zheng W."/>
        </authorList>
    </citation>
    <scope>NUCLEOTIDE SEQUENCE</scope>
    <source>
        <strain evidence="2">QDHG01</strain>
    </source>
</reference>
<comment type="caution">
    <text evidence="2">The sequence shown here is derived from an EMBL/GenBank/DDBJ whole genome shotgun (WGS) entry which is preliminary data.</text>
</comment>
<feature type="region of interest" description="Disordered" evidence="1">
    <location>
        <begin position="1"/>
        <end position="20"/>
    </location>
</feature>
<dbReference type="Proteomes" id="UP000785679">
    <property type="component" value="Unassembled WGS sequence"/>
</dbReference>